<gene>
    <name evidence="2" type="ORF">HDA32_004124</name>
</gene>
<dbReference type="AlphaFoldDB" id="A0A852U4I8"/>
<name>A0A852U4I8_9ACTN</name>
<dbReference type="SMART" id="SM00530">
    <property type="entry name" value="HTH_XRE"/>
    <property type="match status" value="1"/>
</dbReference>
<dbReference type="PROSITE" id="PS50943">
    <property type="entry name" value="HTH_CROC1"/>
    <property type="match status" value="1"/>
</dbReference>
<comment type="caution">
    <text evidence="2">The sequence shown here is derived from an EMBL/GenBank/DDBJ whole genome shotgun (WGS) entry which is preliminary data.</text>
</comment>
<dbReference type="CDD" id="cd00093">
    <property type="entry name" value="HTH_XRE"/>
    <property type="match status" value="1"/>
</dbReference>
<dbReference type="GO" id="GO:0003677">
    <property type="term" value="F:DNA binding"/>
    <property type="evidence" value="ECO:0007669"/>
    <property type="project" value="InterPro"/>
</dbReference>
<dbReference type="SUPFAM" id="SSF47413">
    <property type="entry name" value="lambda repressor-like DNA-binding domains"/>
    <property type="match status" value="1"/>
</dbReference>
<dbReference type="Proteomes" id="UP000589036">
    <property type="component" value="Unassembled WGS sequence"/>
</dbReference>
<dbReference type="Pfam" id="PF19054">
    <property type="entry name" value="DUF5753"/>
    <property type="match status" value="1"/>
</dbReference>
<proteinExistence type="predicted"/>
<dbReference type="InterPro" id="IPR001387">
    <property type="entry name" value="Cro/C1-type_HTH"/>
</dbReference>
<dbReference type="Gene3D" id="1.10.260.40">
    <property type="entry name" value="lambda repressor-like DNA-binding domains"/>
    <property type="match status" value="1"/>
</dbReference>
<keyword evidence="3" id="KW-1185">Reference proteome</keyword>
<accession>A0A852U4I8</accession>
<organism evidence="2 3">
    <name type="scientific">Spinactinospora alkalitolerans</name>
    <dbReference type="NCBI Taxonomy" id="687207"/>
    <lineage>
        <taxon>Bacteria</taxon>
        <taxon>Bacillati</taxon>
        <taxon>Actinomycetota</taxon>
        <taxon>Actinomycetes</taxon>
        <taxon>Streptosporangiales</taxon>
        <taxon>Nocardiopsidaceae</taxon>
        <taxon>Spinactinospora</taxon>
    </lineage>
</organism>
<feature type="domain" description="HTH cro/C1-type" evidence="1">
    <location>
        <begin position="17"/>
        <end position="72"/>
    </location>
</feature>
<evidence type="ECO:0000313" key="3">
    <source>
        <dbReference type="Proteomes" id="UP000589036"/>
    </source>
</evidence>
<dbReference type="EMBL" id="JACCCC010000001">
    <property type="protein sequence ID" value="NYE49004.1"/>
    <property type="molecule type" value="Genomic_DNA"/>
</dbReference>
<dbReference type="InterPro" id="IPR010982">
    <property type="entry name" value="Lambda_DNA-bd_dom_sf"/>
</dbReference>
<dbReference type="InterPro" id="IPR043917">
    <property type="entry name" value="DUF5753"/>
</dbReference>
<evidence type="ECO:0000259" key="1">
    <source>
        <dbReference type="PROSITE" id="PS50943"/>
    </source>
</evidence>
<protein>
    <submittedName>
        <fullName evidence="2">Transcriptional regulator with XRE-family HTH domain</fullName>
    </submittedName>
</protein>
<evidence type="ECO:0000313" key="2">
    <source>
        <dbReference type="EMBL" id="NYE49004.1"/>
    </source>
</evidence>
<sequence length="270" mass="30501">MVEKPHAIWIRFGAEAKRMRTNAGVSQDQLSKTLRVSPALLSAIERGTRTAKRHHAEALDAALNTGGSLTRLWVNLSNQQDVPDWFRDVVVLERQAAEIREYQSILVPGLLQAEEYARAVIRSSRPWDDVEQVERSVESRMNRREVITRTGRPLLWFVLDEITIRRIVGSQEIMHDQLEHLRKLAEDGVVRLQVVPLSTLNHPGLCSPFRLMSFDDRPSVAYAERLKGGELIDATDQVRECNTIFGSLQAEALSPSASVEMVCKVQGELQ</sequence>
<dbReference type="Pfam" id="PF13560">
    <property type="entry name" value="HTH_31"/>
    <property type="match status" value="1"/>
</dbReference>
<dbReference type="RefSeq" id="WP_179644739.1">
    <property type="nucleotide sequence ID" value="NZ_BAAAYY010000031.1"/>
</dbReference>
<reference evidence="2 3" key="1">
    <citation type="submission" date="2020-07" db="EMBL/GenBank/DDBJ databases">
        <title>Sequencing the genomes of 1000 actinobacteria strains.</title>
        <authorList>
            <person name="Klenk H.-P."/>
        </authorList>
    </citation>
    <scope>NUCLEOTIDE SEQUENCE [LARGE SCALE GENOMIC DNA]</scope>
    <source>
        <strain evidence="2 3">CXB654</strain>
    </source>
</reference>